<comment type="caution">
    <text evidence="1">The sequence shown here is derived from an EMBL/GenBank/DDBJ whole genome shotgun (WGS) entry which is preliminary data.</text>
</comment>
<evidence type="ECO:0000313" key="1">
    <source>
        <dbReference type="EMBL" id="GLS27483.1"/>
    </source>
</evidence>
<sequence>MGLLFGTFKNPKGPSWKKPELIVFDLSGTLVELQLPKSNYRPPPEAMGGKFEFGKSQYFLDIDNTVSGKRSENLNTDSNGKLVFEHQLRRAFNLKGFPLLGQSAGCLHLLISICYNSEVSFKNCFYEEFLRELDELHGKEATEGYLNRLYPIDWSLINIHNAKFLSYGVEDFIVQSRRKSAFRIEFVCPISKDVAMSFKFKFGSIPIDSGGVKLANNLIQEVMQTFKISYKSEHKKQVEDLDLEGKFEPVKPVIWENFKKVPRVDYSVLEKYL</sequence>
<keyword evidence="2" id="KW-1185">Reference proteome</keyword>
<accession>A0AA37WNE0</accession>
<organism evidence="1 2">
    <name type="scientific">Marinibactrum halimedae</name>
    <dbReference type="NCBI Taxonomy" id="1444977"/>
    <lineage>
        <taxon>Bacteria</taxon>
        <taxon>Pseudomonadati</taxon>
        <taxon>Pseudomonadota</taxon>
        <taxon>Gammaproteobacteria</taxon>
        <taxon>Cellvibrionales</taxon>
        <taxon>Cellvibrionaceae</taxon>
        <taxon>Marinibactrum</taxon>
    </lineage>
</organism>
<reference evidence="1 2" key="1">
    <citation type="journal article" date="2014" name="Int. J. Syst. Evol. Microbiol.">
        <title>Complete genome sequence of Corynebacterium casei LMG S-19264T (=DSM 44701T), isolated from a smear-ripened cheese.</title>
        <authorList>
            <consortium name="US DOE Joint Genome Institute (JGI-PGF)"/>
            <person name="Walter F."/>
            <person name="Albersmeier A."/>
            <person name="Kalinowski J."/>
            <person name="Ruckert C."/>
        </authorList>
    </citation>
    <scope>NUCLEOTIDE SEQUENCE [LARGE SCALE GENOMIC DNA]</scope>
    <source>
        <strain evidence="1 2">NBRC 110095</strain>
    </source>
</reference>
<proteinExistence type="predicted"/>
<protein>
    <submittedName>
        <fullName evidence="1">Uncharacterized protein</fullName>
    </submittedName>
</protein>
<dbReference type="RefSeq" id="WP_232594977.1">
    <property type="nucleotide sequence ID" value="NZ_BSPD01000079.1"/>
</dbReference>
<dbReference type="EMBL" id="BSPD01000079">
    <property type="protein sequence ID" value="GLS27483.1"/>
    <property type="molecule type" value="Genomic_DNA"/>
</dbReference>
<name>A0AA37WNE0_9GAMM</name>
<dbReference type="Proteomes" id="UP001156870">
    <property type="component" value="Unassembled WGS sequence"/>
</dbReference>
<gene>
    <name evidence="1" type="ORF">GCM10007877_32020</name>
</gene>
<dbReference type="AlphaFoldDB" id="A0AA37WNE0"/>
<evidence type="ECO:0000313" key="2">
    <source>
        <dbReference type="Proteomes" id="UP001156870"/>
    </source>
</evidence>